<evidence type="ECO:0000313" key="3">
    <source>
        <dbReference type="Proteomes" id="UP000186817"/>
    </source>
</evidence>
<accession>A0A1Q9CN00</accession>
<name>A0A1Q9CN00_SYMMI</name>
<keyword evidence="3" id="KW-1185">Reference proteome</keyword>
<proteinExistence type="predicted"/>
<feature type="compositionally biased region" description="Basic and acidic residues" evidence="1">
    <location>
        <begin position="43"/>
        <end position="52"/>
    </location>
</feature>
<dbReference type="AlphaFoldDB" id="A0A1Q9CN00"/>
<organism evidence="2 3">
    <name type="scientific">Symbiodinium microadriaticum</name>
    <name type="common">Dinoflagellate</name>
    <name type="synonym">Zooxanthella microadriatica</name>
    <dbReference type="NCBI Taxonomy" id="2951"/>
    <lineage>
        <taxon>Eukaryota</taxon>
        <taxon>Sar</taxon>
        <taxon>Alveolata</taxon>
        <taxon>Dinophyceae</taxon>
        <taxon>Suessiales</taxon>
        <taxon>Symbiodiniaceae</taxon>
        <taxon>Symbiodinium</taxon>
    </lineage>
</organism>
<comment type="caution">
    <text evidence="2">The sequence shown here is derived from an EMBL/GenBank/DDBJ whole genome shotgun (WGS) entry which is preliminary data.</text>
</comment>
<reference evidence="2 3" key="1">
    <citation type="submission" date="2016-02" db="EMBL/GenBank/DDBJ databases">
        <title>Genome analysis of coral dinoflagellate symbionts highlights evolutionary adaptations to a symbiotic lifestyle.</title>
        <authorList>
            <person name="Aranda M."/>
            <person name="Li Y."/>
            <person name="Liew Y.J."/>
            <person name="Baumgarten S."/>
            <person name="Simakov O."/>
            <person name="Wilson M."/>
            <person name="Piel J."/>
            <person name="Ashoor H."/>
            <person name="Bougouffa S."/>
            <person name="Bajic V.B."/>
            <person name="Ryu T."/>
            <person name="Ravasi T."/>
            <person name="Bayer T."/>
            <person name="Micklem G."/>
            <person name="Kim H."/>
            <person name="Bhak J."/>
            <person name="Lajeunesse T.C."/>
            <person name="Voolstra C.R."/>
        </authorList>
    </citation>
    <scope>NUCLEOTIDE SEQUENCE [LARGE SCALE GENOMIC DNA]</scope>
    <source>
        <strain evidence="2 3">CCMP2467</strain>
    </source>
</reference>
<evidence type="ECO:0000313" key="2">
    <source>
        <dbReference type="EMBL" id="OLP84286.1"/>
    </source>
</evidence>
<dbReference type="Proteomes" id="UP000186817">
    <property type="component" value="Unassembled WGS sequence"/>
</dbReference>
<gene>
    <name evidence="2" type="ORF">AK812_SmicGene34853</name>
</gene>
<evidence type="ECO:0000256" key="1">
    <source>
        <dbReference type="SAM" id="MobiDB-lite"/>
    </source>
</evidence>
<sequence>MSEPGASLPNAAAAVTDPRIMEALLRAKAIETARMNAIKETKANRTKVDKGEANNANSKKPTILDDMDPKDPLLDSLQAIFGYTTCQCKPEKMVEIETALSPRRPTPDRALASLPAALAVPGDTKARPLLKDEDKDTKSPLQTPTTANIQTSVCTKPKAKAKATAGVPNLEPDEVAENRRNDIFDRGDTRPRALSSWECARTIFCWVESFAGMAASAFRKDVKSDFGRLRADHADSRKSVVVLNEGKMSEMRGPSGPLGHLECSWRGGPPPPVGAAYTAGISSLGRRSCWDELELKRVLN</sequence>
<feature type="region of interest" description="Disordered" evidence="1">
    <location>
        <begin position="43"/>
        <end position="69"/>
    </location>
</feature>
<protein>
    <submittedName>
        <fullName evidence="2">Uncharacterized protein</fullName>
    </submittedName>
</protein>
<dbReference type="EMBL" id="LSRX01001053">
    <property type="protein sequence ID" value="OLP84286.1"/>
    <property type="molecule type" value="Genomic_DNA"/>
</dbReference>